<evidence type="ECO:0000259" key="6">
    <source>
        <dbReference type="Pfam" id="PF01926"/>
    </source>
</evidence>
<feature type="binding site" evidence="5">
    <location>
        <begin position="68"/>
        <end position="71"/>
    </location>
    <ligand>
        <name>GTP</name>
        <dbReference type="ChEBI" id="CHEBI:37565"/>
    </ligand>
</feature>
<keyword evidence="1 4" id="KW-0547">Nucleotide-binding</keyword>
<evidence type="ECO:0000256" key="1">
    <source>
        <dbReference type="ARBA" id="ARBA00022741"/>
    </source>
</evidence>
<feature type="binding site" evidence="5">
    <location>
        <position position="194"/>
    </location>
    <ligand>
        <name>GTP</name>
        <dbReference type="ChEBI" id="CHEBI:37565"/>
    </ligand>
</feature>
<dbReference type="GO" id="GO:0003924">
    <property type="term" value="F:GTPase activity"/>
    <property type="evidence" value="ECO:0007669"/>
    <property type="project" value="TreeGrafter"/>
</dbReference>
<comment type="caution">
    <text evidence="7">The sequence shown here is derived from an EMBL/GenBank/DDBJ whole genome shotgun (WGS) entry which is preliminary data.</text>
</comment>
<evidence type="ECO:0000313" key="7">
    <source>
        <dbReference type="EMBL" id="KAH3894627.1"/>
    </source>
</evidence>
<evidence type="ECO:0000256" key="2">
    <source>
        <dbReference type="ARBA" id="ARBA00023134"/>
    </source>
</evidence>
<dbReference type="PANTHER" id="PTHR45782:SF4">
    <property type="entry name" value="MITOCHONDRIAL RIBOSOME-ASSOCIATED GTPASE 1"/>
    <property type="match status" value="1"/>
</dbReference>
<dbReference type="CDD" id="cd01856">
    <property type="entry name" value="YlqF"/>
    <property type="match status" value="1"/>
</dbReference>
<dbReference type="Gene3D" id="3.40.50.300">
    <property type="entry name" value="P-loop containing nucleotide triphosphate hydrolases"/>
    <property type="match status" value="1"/>
</dbReference>
<dbReference type="PIRSF" id="PIRSF006230">
    <property type="entry name" value="MG442"/>
    <property type="match status" value="1"/>
</dbReference>
<dbReference type="GO" id="GO:0032543">
    <property type="term" value="P:mitochondrial translation"/>
    <property type="evidence" value="ECO:0007669"/>
    <property type="project" value="TreeGrafter"/>
</dbReference>
<dbReference type="InterPro" id="IPR023179">
    <property type="entry name" value="GTP-bd_ortho_bundle_sf"/>
</dbReference>
<dbReference type="SUPFAM" id="SSF52540">
    <property type="entry name" value="P-loop containing nucleoside triphosphate hydrolases"/>
    <property type="match status" value="1"/>
</dbReference>
<organism evidence="7 9">
    <name type="scientific">Dreissena polymorpha</name>
    <name type="common">Zebra mussel</name>
    <name type="synonym">Mytilus polymorpha</name>
    <dbReference type="NCBI Taxonomy" id="45954"/>
    <lineage>
        <taxon>Eukaryota</taxon>
        <taxon>Metazoa</taxon>
        <taxon>Spiralia</taxon>
        <taxon>Lophotrochozoa</taxon>
        <taxon>Mollusca</taxon>
        <taxon>Bivalvia</taxon>
        <taxon>Autobranchia</taxon>
        <taxon>Heteroconchia</taxon>
        <taxon>Euheterodonta</taxon>
        <taxon>Imparidentia</taxon>
        <taxon>Neoheterodontei</taxon>
        <taxon>Myida</taxon>
        <taxon>Dreissenoidea</taxon>
        <taxon>Dreissenidae</taxon>
        <taxon>Dreissena</taxon>
    </lineage>
</organism>
<feature type="domain" description="G" evidence="6">
    <location>
        <begin position="135"/>
        <end position="197"/>
    </location>
</feature>
<dbReference type="GO" id="GO:0005525">
    <property type="term" value="F:GTP binding"/>
    <property type="evidence" value="ECO:0007669"/>
    <property type="project" value="UniProtKB-KW"/>
</dbReference>
<dbReference type="InterPro" id="IPR016478">
    <property type="entry name" value="GTPase_MTG1"/>
</dbReference>
<dbReference type="FunFam" id="1.10.1580.10:FF:000004">
    <property type="entry name" value="Mitochondrial GTPase 1"/>
    <property type="match status" value="1"/>
</dbReference>
<comment type="similarity">
    <text evidence="4">Belongs to the TRAFAC class YlqF/YawG GTPase family. MTG1 subfamily.</text>
</comment>
<keyword evidence="4" id="KW-0496">Mitochondrion</keyword>
<accession>A0A9D4NJY5</accession>
<comment type="function">
    <text evidence="3 4">Plays a role in the regulation of the mitochondrial ribosome assembly and of translational activity. Displays mitochondrial GTPase activity.</text>
</comment>
<reference evidence="7" key="1">
    <citation type="journal article" date="2019" name="bioRxiv">
        <title>The Genome of the Zebra Mussel, Dreissena polymorpha: A Resource for Invasive Species Research.</title>
        <authorList>
            <person name="McCartney M.A."/>
            <person name="Auch B."/>
            <person name="Kono T."/>
            <person name="Mallez S."/>
            <person name="Zhang Y."/>
            <person name="Obille A."/>
            <person name="Becker A."/>
            <person name="Abrahante J.E."/>
            <person name="Garbe J."/>
            <person name="Badalamenti J.P."/>
            <person name="Herman A."/>
            <person name="Mangelson H."/>
            <person name="Liachko I."/>
            <person name="Sullivan S."/>
            <person name="Sone E.D."/>
            <person name="Koren S."/>
            <person name="Silverstein K.A.T."/>
            <person name="Beckman K.B."/>
            <person name="Gohl D.M."/>
        </authorList>
    </citation>
    <scope>NUCLEOTIDE SEQUENCE</scope>
    <source>
        <strain evidence="7">Duluth1</strain>
        <tissue evidence="7">Whole animal</tissue>
    </source>
</reference>
<dbReference type="Pfam" id="PF01926">
    <property type="entry name" value="MMR_HSR1"/>
    <property type="match status" value="1"/>
</dbReference>
<proteinExistence type="inferred from homology"/>
<protein>
    <recommendedName>
        <fullName evidence="4">Mitochondrial GTPase 1</fullName>
    </recommendedName>
</protein>
<name>A0A9D4NJY5_DREPO</name>
<dbReference type="EMBL" id="JAIWYP010000001">
    <property type="protein sequence ID" value="KAH3894627.1"/>
    <property type="molecule type" value="Genomic_DNA"/>
</dbReference>
<dbReference type="InterPro" id="IPR006073">
    <property type="entry name" value="GTP-bd"/>
</dbReference>
<evidence type="ECO:0000313" key="9">
    <source>
        <dbReference type="Proteomes" id="UP000828390"/>
    </source>
</evidence>
<sequence length="312" mass="35071">MRNAFIMPEKNKIQWFPGHMKKGVEQIQAALHNIDGVLEVHDARIPFSGRNNQLRDIIHVRPHVLLLNKSDLADLSRKGEIETKLTEQGIANVQFISCGGKDILKVMKNVVTPILLREVQARPRFRPDVHNHYNIMVIGVPNVGKSTILNKLRQASTTNRKAAPVGAMPGVTRAVMNKVRVNFDPDMFVVDTPGILSPKIGNVDTGLRLTLCECIPSPRVGEDTMVDYLLFKLNKSQLFQYVKHYGLSEPTDDVLKLLSHIALKHKLVMKSNEISMTGGNRYRVDFVAASRIVLKDFQQGTLGLVMFDDDYL</sequence>
<evidence type="ECO:0000313" key="8">
    <source>
        <dbReference type="EMBL" id="KAH3894690.1"/>
    </source>
</evidence>
<evidence type="ECO:0000256" key="4">
    <source>
        <dbReference type="PIRNR" id="PIRNR006230"/>
    </source>
</evidence>
<dbReference type="EMBL" id="JAIWYP010000001">
    <property type="protein sequence ID" value="KAH3894690.1"/>
    <property type="molecule type" value="Genomic_DNA"/>
</dbReference>
<gene>
    <name evidence="7" type="ORF">DPMN_018784</name>
    <name evidence="8" type="ORF">DPMN_018847</name>
</gene>
<dbReference type="Proteomes" id="UP000828390">
    <property type="component" value="Unassembled WGS sequence"/>
</dbReference>
<dbReference type="Gene3D" id="1.10.1580.10">
    <property type="match status" value="1"/>
</dbReference>
<comment type="subcellular location">
    <subcellularLocation>
        <location evidence="4">Mitochondrion inner membrane</location>
        <topology evidence="4">Peripheral membrane protein</topology>
    </subcellularLocation>
</comment>
<dbReference type="PANTHER" id="PTHR45782">
    <property type="entry name" value="MITOCHONDRIAL RIBOSOME-ASSOCIATED GTPASE 1"/>
    <property type="match status" value="1"/>
</dbReference>
<feature type="binding site" evidence="5">
    <location>
        <begin position="142"/>
        <end position="147"/>
    </location>
    <ligand>
        <name>GTP</name>
        <dbReference type="ChEBI" id="CHEBI:37565"/>
    </ligand>
</feature>
<dbReference type="AlphaFoldDB" id="A0A9D4NJY5"/>
<keyword evidence="2 4" id="KW-0342">GTP-binding</keyword>
<dbReference type="GO" id="GO:0005743">
    <property type="term" value="C:mitochondrial inner membrane"/>
    <property type="evidence" value="ECO:0007669"/>
    <property type="project" value="UniProtKB-SubCell"/>
</dbReference>
<reference evidence="7" key="2">
    <citation type="submission" date="2020-11" db="EMBL/GenBank/DDBJ databases">
        <authorList>
            <person name="McCartney M.A."/>
            <person name="Auch B."/>
            <person name="Kono T."/>
            <person name="Mallez S."/>
            <person name="Becker A."/>
            <person name="Gohl D.M."/>
            <person name="Silverstein K.A.T."/>
            <person name="Koren S."/>
            <person name="Bechman K.B."/>
            <person name="Herman A."/>
            <person name="Abrahante J.E."/>
            <person name="Garbe J."/>
        </authorList>
    </citation>
    <scope>NUCLEOTIDE SEQUENCE</scope>
    <source>
        <strain evidence="7">Duluth1</strain>
        <tissue evidence="7">Whole animal</tissue>
    </source>
</reference>
<evidence type="ECO:0000256" key="3">
    <source>
        <dbReference type="ARBA" id="ARBA00045284"/>
    </source>
</evidence>
<evidence type="ECO:0000256" key="5">
    <source>
        <dbReference type="PIRSR" id="PIRSR006230-1"/>
    </source>
</evidence>
<dbReference type="PRINTS" id="PR00326">
    <property type="entry name" value="GTP1OBG"/>
</dbReference>
<dbReference type="InterPro" id="IPR027417">
    <property type="entry name" value="P-loop_NTPase"/>
</dbReference>
<keyword evidence="9" id="KW-1185">Reference proteome</keyword>